<dbReference type="GeneID" id="25782789"/>
<keyword evidence="3" id="KW-1185">Reference proteome</keyword>
<dbReference type="OrthoDB" id="10656725at2759"/>
<organism evidence="2 3">
    <name type="scientific">Hypocrea atroviridis (strain ATCC 20476 / IMI 206040)</name>
    <name type="common">Trichoderma atroviride</name>
    <dbReference type="NCBI Taxonomy" id="452589"/>
    <lineage>
        <taxon>Eukaryota</taxon>
        <taxon>Fungi</taxon>
        <taxon>Dikarya</taxon>
        <taxon>Ascomycota</taxon>
        <taxon>Pezizomycotina</taxon>
        <taxon>Sordariomycetes</taxon>
        <taxon>Hypocreomycetidae</taxon>
        <taxon>Hypocreales</taxon>
        <taxon>Hypocreaceae</taxon>
        <taxon>Trichoderma</taxon>
    </lineage>
</organism>
<dbReference type="AlphaFoldDB" id="G9NXW9"/>
<dbReference type="RefSeq" id="XP_013942514.1">
    <property type="nucleotide sequence ID" value="XM_014087039.1"/>
</dbReference>
<reference evidence="2 3" key="1">
    <citation type="journal article" date="2011" name="Genome Biol.">
        <title>Comparative genome sequence analysis underscores mycoparasitism as the ancestral life style of Trichoderma.</title>
        <authorList>
            <person name="Kubicek C.P."/>
            <person name="Herrera-Estrella A."/>
            <person name="Seidl-Seiboth V."/>
            <person name="Martinez D.A."/>
            <person name="Druzhinina I.S."/>
            <person name="Thon M."/>
            <person name="Zeilinger S."/>
            <person name="Casas-Flores S."/>
            <person name="Horwitz B.A."/>
            <person name="Mukherjee P.K."/>
            <person name="Mukherjee M."/>
            <person name="Kredics L."/>
            <person name="Alcaraz L.D."/>
            <person name="Aerts A."/>
            <person name="Antal Z."/>
            <person name="Atanasova L."/>
            <person name="Cervantes-Badillo M.G."/>
            <person name="Challacombe J."/>
            <person name="Chertkov O."/>
            <person name="McCluskey K."/>
            <person name="Coulpier F."/>
            <person name="Deshpande N."/>
            <person name="von Doehren H."/>
            <person name="Ebbole D.J."/>
            <person name="Esquivel-Naranjo E.U."/>
            <person name="Fekete E."/>
            <person name="Flipphi M."/>
            <person name="Glaser F."/>
            <person name="Gomez-Rodriguez E.Y."/>
            <person name="Gruber S."/>
            <person name="Han C."/>
            <person name="Henrissat B."/>
            <person name="Hermosa R."/>
            <person name="Hernandez-Onate M."/>
            <person name="Karaffa L."/>
            <person name="Kosti I."/>
            <person name="Le Crom S."/>
            <person name="Lindquist E."/>
            <person name="Lucas S."/>
            <person name="Luebeck M."/>
            <person name="Luebeck P.S."/>
            <person name="Margeot A."/>
            <person name="Metz B."/>
            <person name="Misra M."/>
            <person name="Nevalainen H."/>
            <person name="Omann M."/>
            <person name="Packer N."/>
            <person name="Perrone G."/>
            <person name="Uresti-Rivera E.E."/>
            <person name="Salamov A."/>
            <person name="Schmoll M."/>
            <person name="Seiboth B."/>
            <person name="Shapiro H."/>
            <person name="Sukno S."/>
            <person name="Tamayo-Ramos J.A."/>
            <person name="Tisch D."/>
            <person name="Wiest A."/>
            <person name="Wilkinson H.H."/>
            <person name="Zhang M."/>
            <person name="Coutinho P.M."/>
            <person name="Kenerley C.M."/>
            <person name="Monte E."/>
            <person name="Baker S.E."/>
            <person name="Grigoriev I.V."/>
        </authorList>
    </citation>
    <scope>NUCLEOTIDE SEQUENCE [LARGE SCALE GENOMIC DNA]</scope>
    <source>
        <strain evidence="3">ATCC 20476 / IMI 206040</strain>
    </source>
</reference>
<feature type="compositionally biased region" description="Polar residues" evidence="1">
    <location>
        <begin position="13"/>
        <end position="27"/>
    </location>
</feature>
<gene>
    <name evidence="2" type="ORF">TRIATDRAFT_309678</name>
</gene>
<proteinExistence type="predicted"/>
<feature type="compositionally biased region" description="Basic and acidic residues" evidence="1">
    <location>
        <begin position="229"/>
        <end position="246"/>
    </location>
</feature>
<feature type="region of interest" description="Disordered" evidence="1">
    <location>
        <begin position="221"/>
        <end position="246"/>
    </location>
</feature>
<sequence>MAASVRGIPAVQPISTQGGNPAGSSGLQPAFSAASQLRAESTVASIWLTEPLTPPPLAPFCCSRFLLLPFFSHRSAVQQPHLASLSPAAERGRIARLELVGSPRRAPSQKVFAAAAGVAAPTSAKPVAAALRCSHASVAARPHLRPATCNSAFRPRLQLPVFGPDPHVCRLACASIAHPPDGVLDPSSTGDEWLQQTNRRSLCVWPVSILGRGVTSALWPSPPAPAKSWADRSHTPPASEEDKTDPARLRFRVQFTGLHATGAAALLKPAARSHDRRLLCA</sequence>
<protein>
    <submittedName>
        <fullName evidence="2">Uncharacterized protein</fullName>
    </submittedName>
</protein>
<dbReference type="KEGG" id="tatv:25782789"/>
<dbReference type="Proteomes" id="UP000005426">
    <property type="component" value="Unassembled WGS sequence"/>
</dbReference>
<name>G9NXW9_HYPAI</name>
<evidence type="ECO:0000313" key="2">
    <source>
        <dbReference type="EMBL" id="EHK44298.1"/>
    </source>
</evidence>
<evidence type="ECO:0000256" key="1">
    <source>
        <dbReference type="SAM" id="MobiDB-lite"/>
    </source>
</evidence>
<comment type="caution">
    <text evidence="2">The sequence shown here is derived from an EMBL/GenBank/DDBJ whole genome shotgun (WGS) entry which is preliminary data.</text>
</comment>
<dbReference type="EMBL" id="ABDG02000025">
    <property type="protein sequence ID" value="EHK44298.1"/>
    <property type="molecule type" value="Genomic_DNA"/>
</dbReference>
<dbReference type="HOGENOM" id="CLU_990651_0_0_1"/>
<evidence type="ECO:0000313" key="3">
    <source>
        <dbReference type="Proteomes" id="UP000005426"/>
    </source>
</evidence>
<feature type="region of interest" description="Disordered" evidence="1">
    <location>
        <begin position="1"/>
        <end position="27"/>
    </location>
</feature>
<accession>G9NXW9</accession>